<dbReference type="Pfam" id="PF00067">
    <property type="entry name" value="p450"/>
    <property type="match status" value="1"/>
</dbReference>
<dbReference type="Gramene" id="ESW25497">
    <property type="protein sequence ID" value="ESW25497"/>
    <property type="gene ID" value="PHAVU_003G041200g"/>
</dbReference>
<dbReference type="PRINTS" id="PR00463">
    <property type="entry name" value="EP450I"/>
</dbReference>
<dbReference type="GO" id="GO:0020037">
    <property type="term" value="F:heme binding"/>
    <property type="evidence" value="ECO:0007669"/>
    <property type="project" value="InterPro"/>
</dbReference>
<dbReference type="PANTHER" id="PTHR47946">
    <property type="entry name" value="CYTOCHROME P450 78A7-RELATED"/>
    <property type="match status" value="1"/>
</dbReference>
<dbReference type="GO" id="GO:0035265">
    <property type="term" value="P:organ growth"/>
    <property type="evidence" value="ECO:0007669"/>
    <property type="project" value="EnsemblPlants"/>
</dbReference>
<keyword evidence="12" id="KW-1185">Reference proteome</keyword>
<dbReference type="GO" id="GO:0005506">
    <property type="term" value="F:iron ion binding"/>
    <property type="evidence" value="ECO:0007669"/>
    <property type="project" value="InterPro"/>
</dbReference>
<dbReference type="SUPFAM" id="SSF48264">
    <property type="entry name" value="Cytochrome P450"/>
    <property type="match status" value="1"/>
</dbReference>
<dbReference type="GO" id="GO:0008284">
    <property type="term" value="P:positive regulation of cell population proliferation"/>
    <property type="evidence" value="ECO:0007669"/>
    <property type="project" value="EnsemblPlants"/>
</dbReference>
<evidence type="ECO:0000256" key="8">
    <source>
        <dbReference type="PIRSR" id="PIRSR602401-1"/>
    </source>
</evidence>
<dbReference type="PhylomeDB" id="V7C5M8"/>
<dbReference type="InterPro" id="IPR001128">
    <property type="entry name" value="Cyt_P450"/>
</dbReference>
<evidence type="ECO:0000256" key="3">
    <source>
        <dbReference type="ARBA" id="ARBA00022617"/>
    </source>
</evidence>
<keyword evidence="6 8" id="KW-0408">Iron</keyword>
<dbReference type="GO" id="GO:0004497">
    <property type="term" value="F:monooxygenase activity"/>
    <property type="evidence" value="ECO:0007669"/>
    <property type="project" value="UniProtKB-KW"/>
</dbReference>
<evidence type="ECO:0000313" key="11">
    <source>
        <dbReference type="EMBL" id="ESW25497.1"/>
    </source>
</evidence>
<dbReference type="GO" id="GO:0048437">
    <property type="term" value="P:floral organ development"/>
    <property type="evidence" value="ECO:0007669"/>
    <property type="project" value="EnsemblPlants"/>
</dbReference>
<dbReference type="PANTHER" id="PTHR47946:SF20">
    <property type="entry name" value="CYTOCHROME P450"/>
    <property type="match status" value="1"/>
</dbReference>
<dbReference type="FunFam" id="1.10.630.10:FF:000016">
    <property type="entry name" value="Cytochrome P450 78A5"/>
    <property type="match status" value="1"/>
</dbReference>
<evidence type="ECO:0000256" key="2">
    <source>
        <dbReference type="ARBA" id="ARBA00010617"/>
    </source>
</evidence>
<dbReference type="STRING" id="3885.V7C5M8"/>
<evidence type="ECO:0000256" key="1">
    <source>
        <dbReference type="ARBA" id="ARBA00001971"/>
    </source>
</evidence>
<dbReference type="PROSITE" id="PS00086">
    <property type="entry name" value="CYTOCHROME_P450"/>
    <property type="match status" value="1"/>
</dbReference>
<dbReference type="AlphaFoldDB" id="V7C5M8"/>
<evidence type="ECO:0000256" key="4">
    <source>
        <dbReference type="ARBA" id="ARBA00022723"/>
    </source>
</evidence>
<accession>V7C5M8</accession>
<evidence type="ECO:0000313" key="12">
    <source>
        <dbReference type="Proteomes" id="UP000000226"/>
    </source>
</evidence>
<dbReference type="EMBL" id="CM002290">
    <property type="protein sequence ID" value="ESW25497.1"/>
    <property type="molecule type" value="Genomic_DNA"/>
</dbReference>
<keyword evidence="10" id="KW-0472">Membrane</keyword>
<keyword evidence="3 8" id="KW-0349">Heme</keyword>
<dbReference type="Gene3D" id="1.10.630.10">
    <property type="entry name" value="Cytochrome P450"/>
    <property type="match status" value="1"/>
</dbReference>
<evidence type="ECO:0000256" key="6">
    <source>
        <dbReference type="ARBA" id="ARBA00023004"/>
    </source>
</evidence>
<dbReference type="CDD" id="cd11076">
    <property type="entry name" value="CYP78"/>
    <property type="match status" value="1"/>
</dbReference>
<dbReference type="InterPro" id="IPR017972">
    <property type="entry name" value="Cyt_P450_CS"/>
</dbReference>
<comment type="cofactor">
    <cofactor evidence="1 8">
        <name>heme</name>
        <dbReference type="ChEBI" id="CHEBI:30413"/>
    </cofactor>
</comment>
<dbReference type="GO" id="GO:0016705">
    <property type="term" value="F:oxidoreductase activity, acting on paired donors, with incorporation or reduction of molecular oxygen"/>
    <property type="evidence" value="ECO:0007669"/>
    <property type="project" value="InterPro"/>
</dbReference>
<evidence type="ECO:0008006" key="13">
    <source>
        <dbReference type="Google" id="ProtNLM"/>
    </source>
</evidence>
<organism evidence="11 12">
    <name type="scientific">Phaseolus vulgaris</name>
    <name type="common">Kidney bean</name>
    <name type="synonym">French bean</name>
    <dbReference type="NCBI Taxonomy" id="3885"/>
    <lineage>
        <taxon>Eukaryota</taxon>
        <taxon>Viridiplantae</taxon>
        <taxon>Streptophyta</taxon>
        <taxon>Embryophyta</taxon>
        <taxon>Tracheophyta</taxon>
        <taxon>Spermatophyta</taxon>
        <taxon>Magnoliopsida</taxon>
        <taxon>eudicotyledons</taxon>
        <taxon>Gunneridae</taxon>
        <taxon>Pentapetalae</taxon>
        <taxon>rosids</taxon>
        <taxon>fabids</taxon>
        <taxon>Fabales</taxon>
        <taxon>Fabaceae</taxon>
        <taxon>Papilionoideae</taxon>
        <taxon>50 kb inversion clade</taxon>
        <taxon>NPAAA clade</taxon>
        <taxon>indigoferoid/millettioid clade</taxon>
        <taxon>Phaseoleae</taxon>
        <taxon>Phaseolus</taxon>
    </lineage>
</organism>
<evidence type="ECO:0000256" key="5">
    <source>
        <dbReference type="ARBA" id="ARBA00023002"/>
    </source>
</evidence>
<dbReference type="PRINTS" id="PR00385">
    <property type="entry name" value="P450"/>
</dbReference>
<protein>
    <recommendedName>
        <fullName evidence="13">Cytochrome P450</fullName>
    </recommendedName>
</protein>
<reference evidence="12" key="1">
    <citation type="journal article" date="2014" name="Nat. Genet.">
        <title>A reference genome for common bean and genome-wide analysis of dual domestications.</title>
        <authorList>
            <person name="Schmutz J."/>
            <person name="McClean P.E."/>
            <person name="Mamidi S."/>
            <person name="Wu G.A."/>
            <person name="Cannon S.B."/>
            <person name="Grimwood J."/>
            <person name="Jenkins J."/>
            <person name="Shu S."/>
            <person name="Song Q."/>
            <person name="Chavarro C."/>
            <person name="Torres-Torres M."/>
            <person name="Geffroy V."/>
            <person name="Moghaddam S.M."/>
            <person name="Gao D."/>
            <person name="Abernathy B."/>
            <person name="Barry K."/>
            <person name="Blair M."/>
            <person name="Brick M.A."/>
            <person name="Chovatia M."/>
            <person name="Gepts P."/>
            <person name="Goodstein D.M."/>
            <person name="Gonzales M."/>
            <person name="Hellsten U."/>
            <person name="Hyten D.L."/>
            <person name="Jia G."/>
            <person name="Kelly J.D."/>
            <person name="Kudrna D."/>
            <person name="Lee R."/>
            <person name="Richard M.M."/>
            <person name="Miklas P.N."/>
            <person name="Osorno J.M."/>
            <person name="Rodrigues J."/>
            <person name="Thareau V."/>
            <person name="Urrea C.A."/>
            <person name="Wang M."/>
            <person name="Yu Y."/>
            <person name="Zhang M."/>
            <person name="Wing R.A."/>
            <person name="Cregan P.B."/>
            <person name="Rokhsar D.S."/>
            <person name="Jackson S.A."/>
        </authorList>
    </citation>
    <scope>NUCLEOTIDE SEQUENCE [LARGE SCALE GENOMIC DNA]</scope>
    <source>
        <strain evidence="12">cv. G19833</strain>
    </source>
</reference>
<dbReference type="Proteomes" id="UP000000226">
    <property type="component" value="Chromosome 3"/>
</dbReference>
<keyword evidence="10" id="KW-0812">Transmembrane</keyword>
<proteinExistence type="inferred from homology"/>
<feature type="binding site" description="axial binding residue" evidence="8">
    <location>
        <position position="461"/>
    </location>
    <ligand>
        <name>heme</name>
        <dbReference type="ChEBI" id="CHEBI:30413"/>
    </ligand>
    <ligandPart>
        <name>Fe</name>
        <dbReference type="ChEBI" id="CHEBI:18248"/>
    </ligandPart>
</feature>
<dbReference type="GO" id="GO:0040009">
    <property type="term" value="P:regulation of growth rate"/>
    <property type="evidence" value="ECO:0007669"/>
    <property type="project" value="EnsemblPlants"/>
</dbReference>
<dbReference type="eggNOG" id="KOG0156">
    <property type="taxonomic scope" value="Eukaryota"/>
</dbReference>
<dbReference type="InterPro" id="IPR036396">
    <property type="entry name" value="Cyt_P450_sf"/>
</dbReference>
<evidence type="ECO:0000256" key="9">
    <source>
        <dbReference type="RuleBase" id="RU000461"/>
    </source>
</evidence>
<keyword evidence="7 9" id="KW-0503">Monooxygenase</keyword>
<keyword evidence="5 9" id="KW-0560">Oxidoreductase</keyword>
<dbReference type="InterPro" id="IPR051996">
    <property type="entry name" value="Cytochrome_P450_78A"/>
</dbReference>
<comment type="similarity">
    <text evidence="2 9">Belongs to the cytochrome P450 family.</text>
</comment>
<evidence type="ECO:0000256" key="10">
    <source>
        <dbReference type="SAM" id="Phobius"/>
    </source>
</evidence>
<feature type="transmembrane region" description="Helical" evidence="10">
    <location>
        <begin position="20"/>
        <end position="48"/>
    </location>
</feature>
<sequence length="520" mass="58198">MTPDFHPVFFSPEFINAPILTLHAVFCVCLFTFLFMLFLVPGGVAWALSKSSAKPNIPGPVTALLGVFTGLTPHRALAKLARSYSAEKLMAFSIGLTRFVISSEPETAKEILGSAGFADRPVKESAYELLFYRAMGFAPYGEYWRNLRKISALHLFSPKRIAGFEGFRCEVGLKMVEQLKKLMSEKREVEVKKVLHFGALNNVMMTVFGKSYGFYEGEGVELEGLVNEGYELLGVFNWSDHFPLLGWLDLQGVRKRCRSLVEKVNAFVGKIIEEHKIKRVKGEYVKDEGMSDFVDVLLDLENENKLSEADMIAVLWEMIFRGTDTVAILLEWILARMVLHPEIQAKAQSEIDSVCGSSRLVSDADIPNLRYLQCIVKEALRVHPPGPLLSWARLAVHDVTVGDKHIPKGTTAMVNMWAITHDERVWAEPEKFIPERFVEDDVSIMGTDLRLAPFGSGRRVCPGKALGLASAHLWLAQLLQNFNWVASDDSDGTVDLAERLKLSMEMKKPLSCKAVSRVVV</sequence>
<name>V7C5M8_PHAVU</name>
<keyword evidence="4 8" id="KW-0479">Metal-binding</keyword>
<dbReference type="SMR" id="V7C5M8"/>
<evidence type="ECO:0000256" key="7">
    <source>
        <dbReference type="ARBA" id="ARBA00023033"/>
    </source>
</evidence>
<dbReference type="GO" id="GO:0005783">
    <property type="term" value="C:endoplasmic reticulum"/>
    <property type="evidence" value="ECO:0007669"/>
    <property type="project" value="EnsemblPlants"/>
</dbReference>
<dbReference type="OMA" id="GDKHIPK"/>
<keyword evidence="10" id="KW-1133">Transmembrane helix</keyword>
<dbReference type="OrthoDB" id="3934656at2759"/>
<gene>
    <name evidence="11" type="ORF">PHAVU_003G041200g</name>
</gene>
<dbReference type="GO" id="GO:0046622">
    <property type="term" value="P:positive regulation of organ growth"/>
    <property type="evidence" value="ECO:0007669"/>
    <property type="project" value="EnsemblPlants"/>
</dbReference>
<dbReference type="InterPro" id="IPR002401">
    <property type="entry name" value="Cyt_P450_E_grp-I"/>
</dbReference>